<feature type="domain" description="Polyphosphate kinase middle" evidence="10">
    <location>
        <begin position="127"/>
        <end position="300"/>
    </location>
</feature>
<evidence type="ECO:0000313" key="14">
    <source>
        <dbReference type="EMBL" id="OEH86688.1"/>
    </source>
</evidence>
<dbReference type="PANTHER" id="PTHR30218">
    <property type="entry name" value="POLYPHOSPHATE KINASE"/>
    <property type="match status" value="1"/>
</dbReference>
<dbReference type="Proteomes" id="UP000095255">
    <property type="component" value="Unassembled WGS sequence"/>
</dbReference>
<evidence type="ECO:0000259" key="13">
    <source>
        <dbReference type="Pfam" id="PF17941"/>
    </source>
</evidence>
<dbReference type="NCBIfam" id="TIGR03705">
    <property type="entry name" value="poly_P_kin"/>
    <property type="match status" value="1"/>
</dbReference>
<dbReference type="InterPro" id="IPR025198">
    <property type="entry name" value="PPK_N_dom"/>
</dbReference>
<evidence type="ECO:0000256" key="6">
    <source>
        <dbReference type="ARBA" id="ARBA00022840"/>
    </source>
</evidence>
<dbReference type="EMBL" id="MJAT01000002">
    <property type="protein sequence ID" value="OEH86688.1"/>
    <property type="molecule type" value="Genomic_DNA"/>
</dbReference>
<feature type="domain" description="Polyphosphate kinase N-terminal" evidence="11">
    <location>
        <begin position="9"/>
        <end position="116"/>
    </location>
</feature>
<accession>A0A1E5L9F3</accession>
<dbReference type="EC" id="2.7.4.1" evidence="8 9"/>
<evidence type="ECO:0000313" key="15">
    <source>
        <dbReference type="Proteomes" id="UP000095255"/>
    </source>
</evidence>
<evidence type="ECO:0000256" key="3">
    <source>
        <dbReference type="ARBA" id="ARBA00022723"/>
    </source>
</evidence>
<dbReference type="NCBIfam" id="NF003918">
    <property type="entry name" value="PRK05443.1-2"/>
    <property type="match status" value="1"/>
</dbReference>
<dbReference type="SUPFAM" id="SSF56024">
    <property type="entry name" value="Phospholipase D/nuclease"/>
    <property type="match status" value="2"/>
</dbReference>
<reference evidence="14 15" key="1">
    <citation type="submission" date="2016-09" db="EMBL/GenBank/DDBJ databases">
        <title>Desulfuribacillus arsenicus sp. nov., an obligately anaerobic, dissimilatory arsenic- and antimonate-reducing bacterium isolated from anoxic sediments.</title>
        <authorList>
            <person name="Abin C.A."/>
            <person name="Hollibaugh J.T."/>
        </authorList>
    </citation>
    <scope>NUCLEOTIDE SEQUENCE [LARGE SCALE GENOMIC DNA]</scope>
    <source>
        <strain evidence="14 15">MLFW-2</strain>
    </source>
</reference>
<dbReference type="PIRSF" id="PIRSF015589">
    <property type="entry name" value="PP_kinase"/>
    <property type="match status" value="1"/>
</dbReference>
<feature type="binding site" evidence="8">
    <location>
        <position position="560"/>
    </location>
    <ligand>
        <name>ATP</name>
        <dbReference type="ChEBI" id="CHEBI:30616"/>
    </ligand>
</feature>
<comment type="catalytic activity">
    <reaction evidence="8 9">
        <text>[phosphate](n) + ATP = [phosphate](n+1) + ADP</text>
        <dbReference type="Rhea" id="RHEA:19573"/>
        <dbReference type="Rhea" id="RHEA-COMP:9859"/>
        <dbReference type="Rhea" id="RHEA-COMP:14280"/>
        <dbReference type="ChEBI" id="CHEBI:16838"/>
        <dbReference type="ChEBI" id="CHEBI:30616"/>
        <dbReference type="ChEBI" id="CHEBI:456216"/>
        <dbReference type="EC" id="2.7.4.1"/>
    </reaction>
</comment>
<keyword evidence="6 8" id="KW-0067">ATP-binding</keyword>
<evidence type="ECO:0000256" key="2">
    <source>
        <dbReference type="ARBA" id="ARBA00022679"/>
    </source>
</evidence>
<evidence type="ECO:0000259" key="12">
    <source>
        <dbReference type="Pfam" id="PF13090"/>
    </source>
</evidence>
<keyword evidence="1 8" id="KW-0597">Phosphoprotein</keyword>
<dbReference type="Pfam" id="PF13089">
    <property type="entry name" value="PP_kinase_N"/>
    <property type="match status" value="1"/>
</dbReference>
<dbReference type="Gene3D" id="1.20.58.310">
    <property type="entry name" value="Polyphosphate kinase N-terminal domain"/>
    <property type="match status" value="1"/>
</dbReference>
<evidence type="ECO:0000256" key="4">
    <source>
        <dbReference type="ARBA" id="ARBA00022741"/>
    </source>
</evidence>
<keyword evidence="7 8" id="KW-0460">Magnesium</keyword>
<dbReference type="Gene3D" id="3.30.870.10">
    <property type="entry name" value="Endonuclease Chain A"/>
    <property type="match status" value="2"/>
</dbReference>
<dbReference type="InterPro" id="IPR003414">
    <property type="entry name" value="PP_kinase"/>
</dbReference>
<dbReference type="STRING" id="1390249.BHU72_10285"/>
<organism evidence="14 15">
    <name type="scientific">Desulfuribacillus stibiiarsenatis</name>
    <dbReference type="NCBI Taxonomy" id="1390249"/>
    <lineage>
        <taxon>Bacteria</taxon>
        <taxon>Bacillati</taxon>
        <taxon>Bacillota</taxon>
        <taxon>Desulfuribacillia</taxon>
        <taxon>Desulfuribacillales</taxon>
        <taxon>Desulfuribacillaceae</taxon>
        <taxon>Desulfuribacillus</taxon>
    </lineage>
</organism>
<name>A0A1E5L9F3_9FIRM</name>
<dbReference type="Pfam" id="PF13090">
    <property type="entry name" value="PP_kinase_C"/>
    <property type="match status" value="1"/>
</dbReference>
<dbReference type="InterPro" id="IPR024953">
    <property type="entry name" value="PP_kinase_middle"/>
</dbReference>
<comment type="function">
    <text evidence="8 9">Catalyzes the reversible transfer of the terminal phosphate of ATP to form a long-chain polyphosphate (polyP).</text>
</comment>
<dbReference type="SUPFAM" id="SSF140356">
    <property type="entry name" value="PPK N-terminal domain-like"/>
    <property type="match status" value="1"/>
</dbReference>
<feature type="domain" description="Polyphosphate kinase C-terminal" evidence="12">
    <location>
        <begin position="501"/>
        <end position="669"/>
    </location>
</feature>
<dbReference type="HAMAP" id="MF_00347">
    <property type="entry name" value="Polyphosphate_kinase"/>
    <property type="match status" value="1"/>
</dbReference>
<dbReference type="GO" id="GO:0046872">
    <property type="term" value="F:metal ion binding"/>
    <property type="evidence" value="ECO:0007669"/>
    <property type="project" value="UniProtKB-KW"/>
</dbReference>
<evidence type="ECO:0000256" key="7">
    <source>
        <dbReference type="ARBA" id="ARBA00022842"/>
    </source>
</evidence>
<dbReference type="GO" id="GO:0005524">
    <property type="term" value="F:ATP binding"/>
    <property type="evidence" value="ECO:0007669"/>
    <property type="project" value="UniProtKB-KW"/>
</dbReference>
<evidence type="ECO:0000256" key="5">
    <source>
        <dbReference type="ARBA" id="ARBA00022777"/>
    </source>
</evidence>
<keyword evidence="5 8" id="KW-0418">Kinase</keyword>
<gene>
    <name evidence="8" type="primary">ppk</name>
    <name evidence="14" type="ORF">BHU72_10285</name>
</gene>
<evidence type="ECO:0000259" key="11">
    <source>
        <dbReference type="Pfam" id="PF13089"/>
    </source>
</evidence>
<comment type="PTM">
    <text evidence="8 9">An intermediate of this reaction is the autophosphorylated ppk in which a phosphate is covalently linked to a histidine residue through a N-P bond.</text>
</comment>
<protein>
    <recommendedName>
        <fullName evidence="8 9">Polyphosphate kinase</fullName>
        <ecNumber evidence="8 9">2.7.4.1</ecNumber>
    </recommendedName>
    <alternativeName>
        <fullName evidence="8">ATP-polyphosphate phosphotransferase</fullName>
    </alternativeName>
    <alternativeName>
        <fullName evidence="8">Polyphosphoric acid kinase</fullName>
    </alternativeName>
</protein>
<dbReference type="GO" id="GO:0006799">
    <property type="term" value="P:polyphosphate biosynthetic process"/>
    <property type="evidence" value="ECO:0007669"/>
    <property type="project" value="UniProtKB-UniRule"/>
</dbReference>
<feature type="binding site" evidence="8">
    <location>
        <position position="371"/>
    </location>
    <ligand>
        <name>Mg(2+)</name>
        <dbReference type="ChEBI" id="CHEBI:18420"/>
    </ligand>
</feature>
<dbReference type="InterPro" id="IPR036832">
    <property type="entry name" value="PPK_N_dom_sf"/>
</dbReference>
<dbReference type="GO" id="GO:0009358">
    <property type="term" value="C:polyphosphate kinase complex"/>
    <property type="evidence" value="ECO:0007669"/>
    <property type="project" value="InterPro"/>
</dbReference>
<evidence type="ECO:0000256" key="9">
    <source>
        <dbReference type="RuleBase" id="RU003800"/>
    </source>
</evidence>
<dbReference type="CDD" id="cd09168">
    <property type="entry name" value="PLDc_PaPPK1_C2_like"/>
    <property type="match status" value="1"/>
</dbReference>
<dbReference type="NCBIfam" id="NF003917">
    <property type="entry name" value="PRK05443.1-1"/>
    <property type="match status" value="1"/>
</dbReference>
<proteinExistence type="inferred from homology"/>
<dbReference type="GO" id="GO:0008976">
    <property type="term" value="F:polyphosphate kinase activity"/>
    <property type="evidence" value="ECO:0007669"/>
    <property type="project" value="UniProtKB-UniRule"/>
</dbReference>
<dbReference type="InterPro" id="IPR036830">
    <property type="entry name" value="PP_kinase_middle_dom_sf"/>
</dbReference>
<keyword evidence="4 8" id="KW-0547">Nucleotide-binding</keyword>
<dbReference type="Gene3D" id="3.30.1840.10">
    <property type="entry name" value="Polyphosphate kinase middle domain"/>
    <property type="match status" value="1"/>
</dbReference>
<keyword evidence="2 8" id="KW-0808">Transferase</keyword>
<dbReference type="SUPFAM" id="SSF143724">
    <property type="entry name" value="PHP14-like"/>
    <property type="match status" value="1"/>
</dbReference>
<sequence length="701" mass="80436">MDLDSIQYYINREQSWLAFNERVLEEAKDDSNPTLERGKFLAISASNLDEFFMVRVAHIKDQVKSGIATPENKTMLTPRKQIKAINIQAHAFVQKQYEIWNQRLVPAFQAEGIEILSANQLNEQQLCFIKDYFFNQIYPTLTPLAVDSSRPFPMLMNKSVNLAVVLESELFAVVQVPGGVLPRFIELPWDDEEESKFILLEDIIREFVEHLFFGNRIVSVSTFRITRNADINFDEESASDLLEEIEKEVKKRSRGSAVRLEIQSGCDPYVEEFLRDALEIHEKDVYIVDGPIDFTFLMKFSNLEGYDNLRYEDLPPQPPQDFIGETDIFAAISKKDIMVHHPYESFEPVILMMKQAAEDPNVLAIKQTLYRVSGVSPIIKYLMKAAENGKQVTVVVELKARFDEENNIGWAKKLEEAGCHVIYGLVGYKIHCKLLLVVRQERNRIKRYVHLSTGNYNESTAKLYTDYGLFTANEDIGVDASAIFNHLSGYMRAPMWRQISAAPLGMRDKFIGLIENEIQHAMAGRPAKIIAKMNSLTDKEIIKALFTASMAGVKIELIIRGICCLRPGVPGVSENIRVRSIVGRFLEHSRVFYFYNNGEESIYLASADWMTRNLSRRVETMFPILETDLKERVKDVLCVQLQDNMKARLLASDGVYKKQANEEMKLNAQLFLYHKAVKSAKKQGPYFYKIRTNVLNTERCE</sequence>
<dbReference type="CDD" id="cd09165">
    <property type="entry name" value="PLDc_PaPPK1_C1_like"/>
    <property type="match status" value="1"/>
</dbReference>
<dbReference type="Pfam" id="PF02503">
    <property type="entry name" value="PP_kinase"/>
    <property type="match status" value="1"/>
</dbReference>
<dbReference type="NCBIfam" id="NF003921">
    <property type="entry name" value="PRK05443.2-2"/>
    <property type="match status" value="1"/>
</dbReference>
<comment type="cofactor">
    <cofactor evidence="8">
        <name>Mg(2+)</name>
        <dbReference type="ChEBI" id="CHEBI:18420"/>
    </cofactor>
</comment>
<dbReference type="AlphaFoldDB" id="A0A1E5L9F3"/>
<feature type="binding site" evidence="8">
    <location>
        <position position="47"/>
    </location>
    <ligand>
        <name>ATP</name>
        <dbReference type="ChEBI" id="CHEBI:30616"/>
    </ligand>
</feature>
<evidence type="ECO:0000259" key="10">
    <source>
        <dbReference type="Pfam" id="PF02503"/>
    </source>
</evidence>
<dbReference type="Pfam" id="PF17941">
    <property type="entry name" value="PP_kinase_C_1"/>
    <property type="match status" value="1"/>
</dbReference>
<feature type="domain" description="Polyphosphate kinase C-terminal" evidence="13">
    <location>
        <begin position="327"/>
        <end position="491"/>
    </location>
</feature>
<comment type="caution">
    <text evidence="14">The sequence shown here is derived from an EMBL/GenBank/DDBJ whole genome shotgun (WGS) entry which is preliminary data.</text>
</comment>
<keyword evidence="15" id="KW-1185">Reference proteome</keyword>
<evidence type="ECO:0000256" key="8">
    <source>
        <dbReference type="HAMAP-Rule" id="MF_00347"/>
    </source>
</evidence>
<dbReference type="InterPro" id="IPR025200">
    <property type="entry name" value="PPK_C_dom2"/>
</dbReference>
<feature type="binding site" evidence="8">
    <location>
        <position position="464"/>
    </location>
    <ligand>
        <name>ATP</name>
        <dbReference type="ChEBI" id="CHEBI:30616"/>
    </ligand>
</feature>
<feature type="active site" description="Phosphohistidine intermediate" evidence="8">
    <location>
        <position position="431"/>
    </location>
</feature>
<dbReference type="FunFam" id="3.30.870.10:FF:000001">
    <property type="entry name" value="Polyphosphate kinase"/>
    <property type="match status" value="1"/>
</dbReference>
<comment type="similarity">
    <text evidence="8 9">Belongs to the polyphosphate kinase 1 (PPK1) family.</text>
</comment>
<feature type="binding site" evidence="8">
    <location>
        <position position="588"/>
    </location>
    <ligand>
        <name>ATP</name>
        <dbReference type="ChEBI" id="CHEBI:30616"/>
    </ligand>
</feature>
<dbReference type="PANTHER" id="PTHR30218:SF0">
    <property type="entry name" value="POLYPHOSPHATE KINASE"/>
    <property type="match status" value="1"/>
</dbReference>
<evidence type="ECO:0000256" key="1">
    <source>
        <dbReference type="ARBA" id="ARBA00022553"/>
    </source>
</evidence>
<dbReference type="NCBIfam" id="NF003920">
    <property type="entry name" value="PRK05443.2-1"/>
    <property type="match status" value="1"/>
</dbReference>
<keyword evidence="3 8" id="KW-0479">Metal-binding</keyword>
<feature type="binding site" evidence="8">
    <location>
        <position position="401"/>
    </location>
    <ligand>
        <name>Mg(2+)</name>
        <dbReference type="ChEBI" id="CHEBI:18420"/>
    </ligand>
</feature>
<dbReference type="InterPro" id="IPR041108">
    <property type="entry name" value="PP_kinase_C_1"/>
</dbReference>